<accession>A0A9P4P8B4</accession>
<proteinExistence type="predicted"/>
<evidence type="ECO:0000313" key="2">
    <source>
        <dbReference type="Proteomes" id="UP000799764"/>
    </source>
</evidence>
<dbReference type="AlphaFoldDB" id="A0A9P4P8B4"/>
<evidence type="ECO:0000313" key="1">
    <source>
        <dbReference type="EMBL" id="KAF2439077.1"/>
    </source>
</evidence>
<reference evidence="1" key="1">
    <citation type="journal article" date="2020" name="Stud. Mycol.">
        <title>101 Dothideomycetes genomes: a test case for predicting lifestyles and emergence of pathogens.</title>
        <authorList>
            <person name="Haridas S."/>
            <person name="Albert R."/>
            <person name="Binder M."/>
            <person name="Bloem J."/>
            <person name="Labutti K."/>
            <person name="Salamov A."/>
            <person name="Andreopoulos B."/>
            <person name="Baker S."/>
            <person name="Barry K."/>
            <person name="Bills G."/>
            <person name="Bluhm B."/>
            <person name="Cannon C."/>
            <person name="Castanera R."/>
            <person name="Culley D."/>
            <person name="Daum C."/>
            <person name="Ezra D."/>
            <person name="Gonzalez J."/>
            <person name="Henrissat B."/>
            <person name="Kuo A."/>
            <person name="Liang C."/>
            <person name="Lipzen A."/>
            <person name="Lutzoni F."/>
            <person name="Magnuson J."/>
            <person name="Mondo S."/>
            <person name="Nolan M."/>
            <person name="Ohm R."/>
            <person name="Pangilinan J."/>
            <person name="Park H.-J."/>
            <person name="Ramirez L."/>
            <person name="Alfaro M."/>
            <person name="Sun H."/>
            <person name="Tritt A."/>
            <person name="Yoshinaga Y."/>
            <person name="Zwiers L.-H."/>
            <person name="Turgeon B."/>
            <person name="Goodwin S."/>
            <person name="Spatafora J."/>
            <person name="Crous P."/>
            <person name="Grigoriev I."/>
        </authorList>
    </citation>
    <scope>NUCLEOTIDE SEQUENCE</scope>
    <source>
        <strain evidence="1">CBS 690.94</strain>
    </source>
</reference>
<sequence length="84" mass="9400">MSWLVSLPVSRKRRLLTTMVCGLWCSLAVHRTERCCMPEAWFAISDDSCGPQWDAGGRALLKAVVVLVLTVMKSRRTYSLPANC</sequence>
<gene>
    <name evidence="1" type="ORF">P171DRAFT_436436</name>
</gene>
<protein>
    <submittedName>
        <fullName evidence="1">Uncharacterized protein</fullName>
    </submittedName>
</protein>
<organism evidence="1 2">
    <name type="scientific">Karstenula rhodostoma CBS 690.94</name>
    <dbReference type="NCBI Taxonomy" id="1392251"/>
    <lineage>
        <taxon>Eukaryota</taxon>
        <taxon>Fungi</taxon>
        <taxon>Dikarya</taxon>
        <taxon>Ascomycota</taxon>
        <taxon>Pezizomycotina</taxon>
        <taxon>Dothideomycetes</taxon>
        <taxon>Pleosporomycetidae</taxon>
        <taxon>Pleosporales</taxon>
        <taxon>Massarineae</taxon>
        <taxon>Didymosphaeriaceae</taxon>
        <taxon>Karstenula</taxon>
    </lineage>
</organism>
<dbReference type="EMBL" id="MU001510">
    <property type="protein sequence ID" value="KAF2439077.1"/>
    <property type="molecule type" value="Genomic_DNA"/>
</dbReference>
<comment type="caution">
    <text evidence="1">The sequence shown here is derived from an EMBL/GenBank/DDBJ whole genome shotgun (WGS) entry which is preliminary data.</text>
</comment>
<keyword evidence="2" id="KW-1185">Reference proteome</keyword>
<dbReference type="Proteomes" id="UP000799764">
    <property type="component" value="Unassembled WGS sequence"/>
</dbReference>
<name>A0A9P4P8B4_9PLEO</name>